<protein>
    <submittedName>
        <fullName evidence="1">Uncharacterized protein</fullName>
    </submittedName>
</protein>
<dbReference type="KEGG" id="cau:Caur_0366"/>
<reference evidence="2" key="1">
    <citation type="journal article" date="2011" name="BMC Genomics">
        <title>Complete genome sequence of the filamentous anoxygenic phototrophic bacterium Chloroflexus aurantiacus.</title>
        <authorList>
            <person name="Tang K.H."/>
            <person name="Barry K."/>
            <person name="Chertkov O."/>
            <person name="Dalin E."/>
            <person name="Han C.S."/>
            <person name="Hauser L.J."/>
            <person name="Honchak B.M."/>
            <person name="Karbach L.E."/>
            <person name="Land M.L."/>
            <person name="Lapidus A."/>
            <person name="Larimer F.W."/>
            <person name="Mikhailova N."/>
            <person name="Pitluck S."/>
            <person name="Pierson B.K."/>
            <person name="Blankenship R.E."/>
        </authorList>
    </citation>
    <scope>NUCLEOTIDE SEQUENCE [LARGE SCALE GENOMIC DNA]</scope>
    <source>
        <strain evidence="2">ATCC 29366 / DSM 635 / J-10-fl</strain>
    </source>
</reference>
<dbReference type="AlphaFoldDB" id="A9WDL0"/>
<dbReference type="Proteomes" id="UP000002008">
    <property type="component" value="Chromosome"/>
</dbReference>
<dbReference type="EnsemblBacteria" id="ABY33616">
    <property type="protein sequence ID" value="ABY33616"/>
    <property type="gene ID" value="Caur_0366"/>
</dbReference>
<proteinExistence type="predicted"/>
<evidence type="ECO:0000313" key="1">
    <source>
        <dbReference type="EMBL" id="ABY33616.1"/>
    </source>
</evidence>
<sequence>MWSAAAWLPRQPCSRSSAWYSVDPAGHGDAGCGVPSLVGLGTLSACYARGAACGVRQRGCRASRAHDPARGIPLTRLVTGMPGVMFF</sequence>
<accession>A9WDL0</accession>
<evidence type="ECO:0000313" key="2">
    <source>
        <dbReference type="Proteomes" id="UP000002008"/>
    </source>
</evidence>
<name>A9WDL0_CHLAA</name>
<keyword evidence="2" id="KW-1185">Reference proteome</keyword>
<organism evidence="1 2">
    <name type="scientific">Chloroflexus aurantiacus (strain ATCC 29366 / DSM 635 / J-10-fl)</name>
    <dbReference type="NCBI Taxonomy" id="324602"/>
    <lineage>
        <taxon>Bacteria</taxon>
        <taxon>Bacillati</taxon>
        <taxon>Chloroflexota</taxon>
        <taxon>Chloroflexia</taxon>
        <taxon>Chloroflexales</taxon>
        <taxon>Chloroflexineae</taxon>
        <taxon>Chloroflexaceae</taxon>
        <taxon>Chloroflexus</taxon>
    </lineage>
</organism>
<gene>
    <name evidence="1" type="ordered locus">Caur_0366</name>
</gene>
<dbReference type="HOGENOM" id="CLU_2477714_0_0_0"/>
<dbReference type="EMBL" id="CP000909">
    <property type="protein sequence ID" value="ABY33616.1"/>
    <property type="molecule type" value="Genomic_DNA"/>
</dbReference>
<dbReference type="InParanoid" id="A9WDL0"/>